<dbReference type="InterPro" id="IPR036397">
    <property type="entry name" value="RNaseH_sf"/>
</dbReference>
<evidence type="ECO:0000313" key="5">
    <source>
        <dbReference type="Proteomes" id="UP000204551"/>
    </source>
</evidence>
<dbReference type="InterPro" id="IPR012337">
    <property type="entry name" value="RNaseH-like_sf"/>
</dbReference>
<dbReference type="KEGG" id="aalg:AREALGSMS7_03313"/>
<dbReference type="Gene3D" id="3.30.420.10">
    <property type="entry name" value="Ribonuclease H-like superfamily/Ribonuclease H"/>
    <property type="match status" value="1"/>
</dbReference>
<dbReference type="SUPFAM" id="SSF53098">
    <property type="entry name" value="Ribonuclease H-like"/>
    <property type="match status" value="1"/>
</dbReference>
<dbReference type="STRING" id="616991.GCA_000733925_01637"/>
<dbReference type="GO" id="GO:0045004">
    <property type="term" value="P:DNA replication proofreading"/>
    <property type="evidence" value="ECO:0007669"/>
    <property type="project" value="TreeGrafter"/>
</dbReference>
<gene>
    <name evidence="4" type="primary">polC</name>
    <name evidence="4" type="ORF">AREALGSMS7_03313</name>
</gene>
<name>A0A221V018_9FLAO</name>
<dbReference type="FunFam" id="3.30.420.10:FF:000045">
    <property type="entry name" value="3'-5' exonuclease DinG"/>
    <property type="match status" value="1"/>
</dbReference>
<evidence type="ECO:0000259" key="3">
    <source>
        <dbReference type="SMART" id="SM00479"/>
    </source>
</evidence>
<dbReference type="GO" id="GO:0005829">
    <property type="term" value="C:cytosol"/>
    <property type="evidence" value="ECO:0007669"/>
    <property type="project" value="TreeGrafter"/>
</dbReference>
<evidence type="ECO:0000256" key="1">
    <source>
        <dbReference type="ARBA" id="ARBA00025483"/>
    </source>
</evidence>
<protein>
    <submittedName>
        <fullName evidence="4">DNA polymerase III PolC-type</fullName>
        <ecNumber evidence="4">2.7.7.7</ecNumber>
    </submittedName>
</protein>
<feature type="domain" description="Exonuclease" evidence="3">
    <location>
        <begin position="35"/>
        <end position="208"/>
    </location>
</feature>
<dbReference type="GO" id="GO:0003676">
    <property type="term" value="F:nucleic acid binding"/>
    <property type="evidence" value="ECO:0007669"/>
    <property type="project" value="InterPro"/>
</dbReference>
<dbReference type="eggNOG" id="COG0847">
    <property type="taxonomic scope" value="Bacteria"/>
</dbReference>
<dbReference type="EC" id="2.7.7.7" evidence="4"/>
<organism evidence="4 5">
    <name type="scientific">Arenibacter algicola</name>
    <dbReference type="NCBI Taxonomy" id="616991"/>
    <lineage>
        <taxon>Bacteria</taxon>
        <taxon>Pseudomonadati</taxon>
        <taxon>Bacteroidota</taxon>
        <taxon>Flavobacteriia</taxon>
        <taxon>Flavobacteriales</taxon>
        <taxon>Flavobacteriaceae</taxon>
        <taxon>Arenibacter</taxon>
    </lineage>
</organism>
<sequence length="221" mass="25308">MIDFFKKKVNNYPDYWLEYENSFKKKPIEDLNLVRFVVLDTETTGFDYSNDRILCIGALSLVDKNIALNQSLEIFLKQEHYNAETAKIHGILKNGGASCISESAAMEELLGFLNNAIIVAHHAIFDITMINRALERNGLPRLKNKVLDTSHLYKKTLLTSNVFKKKEHYSLDELAEKFDISKKDRHTALGDAYITAIAFLKIRNRLKGKGQLRLKDLLKMG</sequence>
<dbReference type="GO" id="GO:0008408">
    <property type="term" value="F:3'-5' exonuclease activity"/>
    <property type="evidence" value="ECO:0007669"/>
    <property type="project" value="TreeGrafter"/>
</dbReference>
<comment type="function">
    <text evidence="1">DNA polymerase III is a complex, multichain enzyme responsible for most of the replicative synthesis in bacteria. The epsilon subunit contain the editing function and is a proofreading 3'-5' exonuclease.</text>
</comment>
<reference evidence="4 5" key="1">
    <citation type="submission" date="2017-07" db="EMBL/GenBank/DDBJ databases">
        <title>Genome Sequence of Arenibacter algicola Strain SMS7 Isolated from a culture of the Diatom Skeletonema marinoi.</title>
        <authorList>
            <person name="Topel M."/>
            <person name="Pinder M.I.M."/>
            <person name="Johansson O.N."/>
            <person name="Kourtchenko O."/>
            <person name="Godhe A."/>
            <person name="Clarke A.K."/>
        </authorList>
    </citation>
    <scope>NUCLEOTIDE SEQUENCE [LARGE SCALE GENOMIC DNA]</scope>
    <source>
        <strain evidence="4 5">SMS7</strain>
    </source>
</reference>
<dbReference type="AlphaFoldDB" id="A0A221V018"/>
<dbReference type="CDD" id="cd06127">
    <property type="entry name" value="DEDDh"/>
    <property type="match status" value="1"/>
</dbReference>
<evidence type="ECO:0000256" key="2">
    <source>
        <dbReference type="ARBA" id="ARBA00026073"/>
    </source>
</evidence>
<dbReference type="SMART" id="SM00479">
    <property type="entry name" value="EXOIII"/>
    <property type="match status" value="1"/>
</dbReference>
<dbReference type="PANTHER" id="PTHR30231">
    <property type="entry name" value="DNA POLYMERASE III SUBUNIT EPSILON"/>
    <property type="match status" value="1"/>
</dbReference>
<keyword evidence="4" id="KW-0548">Nucleotidyltransferase</keyword>
<keyword evidence="4" id="KW-0808">Transferase</keyword>
<dbReference type="Proteomes" id="UP000204551">
    <property type="component" value="Chromosome"/>
</dbReference>
<dbReference type="RefSeq" id="WP_031443405.1">
    <property type="nucleotide sequence ID" value="NZ_CP022515.1"/>
</dbReference>
<dbReference type="EMBL" id="CP022515">
    <property type="protein sequence ID" value="ASO06738.1"/>
    <property type="molecule type" value="Genomic_DNA"/>
</dbReference>
<dbReference type="InterPro" id="IPR013520">
    <property type="entry name" value="Ribonucl_H"/>
</dbReference>
<accession>A0A221V018</accession>
<evidence type="ECO:0000313" key="4">
    <source>
        <dbReference type="EMBL" id="ASO06738.1"/>
    </source>
</evidence>
<dbReference type="Pfam" id="PF00929">
    <property type="entry name" value="RNase_T"/>
    <property type="match status" value="1"/>
</dbReference>
<proteinExistence type="predicted"/>
<dbReference type="GO" id="GO:0003887">
    <property type="term" value="F:DNA-directed DNA polymerase activity"/>
    <property type="evidence" value="ECO:0007669"/>
    <property type="project" value="UniProtKB-EC"/>
</dbReference>
<dbReference type="PANTHER" id="PTHR30231:SF41">
    <property type="entry name" value="DNA POLYMERASE III SUBUNIT EPSILON"/>
    <property type="match status" value="1"/>
</dbReference>
<comment type="subunit">
    <text evidence="2">DNA polymerase III contains a core (composed of alpha, epsilon and theta chains) that associates with a tau subunit. This core dimerizes to form the POLIII' complex. PolIII' associates with the gamma complex (composed of gamma, delta, delta', psi and chi chains) and with the beta chain to form the complete DNA polymerase III complex.</text>
</comment>